<evidence type="ECO:0000313" key="1">
    <source>
        <dbReference type="EMBL" id="TFY73032.1"/>
    </source>
</evidence>
<dbReference type="Proteomes" id="UP000298061">
    <property type="component" value="Unassembled WGS sequence"/>
</dbReference>
<gene>
    <name evidence="1" type="ORF">EWM64_g10980</name>
</gene>
<proteinExistence type="predicted"/>
<dbReference type="EMBL" id="SFCI01003443">
    <property type="protein sequence ID" value="TFY73032.1"/>
    <property type="molecule type" value="Genomic_DNA"/>
</dbReference>
<organism evidence="1 2">
    <name type="scientific">Hericium alpestre</name>
    <dbReference type="NCBI Taxonomy" id="135208"/>
    <lineage>
        <taxon>Eukaryota</taxon>
        <taxon>Fungi</taxon>
        <taxon>Dikarya</taxon>
        <taxon>Basidiomycota</taxon>
        <taxon>Agaricomycotina</taxon>
        <taxon>Agaricomycetes</taxon>
        <taxon>Russulales</taxon>
        <taxon>Hericiaceae</taxon>
        <taxon>Hericium</taxon>
    </lineage>
</organism>
<reference evidence="1 2" key="1">
    <citation type="submission" date="2019-02" db="EMBL/GenBank/DDBJ databases">
        <title>Genome sequencing of the rare red list fungi Hericium alpestre (H. flagellum).</title>
        <authorList>
            <person name="Buettner E."/>
            <person name="Kellner H."/>
        </authorList>
    </citation>
    <scope>NUCLEOTIDE SEQUENCE [LARGE SCALE GENOMIC DNA]</scope>
    <source>
        <strain evidence="1 2">DSM 108284</strain>
    </source>
</reference>
<dbReference type="AlphaFoldDB" id="A0A4Y9ZEL0"/>
<protein>
    <submittedName>
        <fullName evidence="1">Uncharacterized protein</fullName>
    </submittedName>
</protein>
<name>A0A4Y9ZEL0_9AGAM</name>
<accession>A0A4Y9ZEL0</accession>
<keyword evidence="2" id="KW-1185">Reference proteome</keyword>
<sequence>MEQGIPLDTYYSALMADTERQFVGAPNYADFGQDQYTQPQFGVEYGAQAQTQPIYADASLLAQWPWPPAPPYPVSNPLPYPIPLGYDYGNAGLSLNDPYPLIPTIARPPAPSESARIQAENKLNTGDDRVWQAGVFAAPGTNEVSVSSAPVFSADVRELH</sequence>
<evidence type="ECO:0000313" key="2">
    <source>
        <dbReference type="Proteomes" id="UP000298061"/>
    </source>
</evidence>
<comment type="caution">
    <text evidence="1">The sequence shown here is derived from an EMBL/GenBank/DDBJ whole genome shotgun (WGS) entry which is preliminary data.</text>
</comment>